<dbReference type="RefSeq" id="WP_010012983.1">
    <property type="nucleotide sequence ID" value="NZ_AEOS01000102.1"/>
</dbReference>
<dbReference type="InterPro" id="IPR012865">
    <property type="entry name" value="DUF1642"/>
</dbReference>
<dbReference type="Pfam" id="PF07852">
    <property type="entry name" value="DUF1642"/>
    <property type="match status" value="1"/>
</dbReference>
<sequence length="147" mass="16802">MAKYIKTAVTEAEQFDGSQQLVDKYEILVGSTMFNGYVGEPSLCYIQTLEGNLRIHVGDWIATGINGERWAVADEIFKQTYSKLTVIPQIVVSFIEASKAESASLFEAITLAYEKHWYNKKDMTWVRNNQDEFARAWLDGYQIDNKS</sequence>
<dbReference type="OrthoDB" id="121684at2"/>
<dbReference type="Proteomes" id="UP000223559">
    <property type="component" value="Chromosome"/>
</dbReference>
<dbReference type="AlphaFoldDB" id="A0A2D1KMS6"/>
<reference evidence="1 2" key="1">
    <citation type="submission" date="2016-10" db="EMBL/GenBank/DDBJ databases">
        <title>The whole genome sequencing and assembly of L. cotyniformis subsp. torquens DSM 20004 strain.</title>
        <authorList>
            <person name="Park M.-K."/>
            <person name="Lee Y.-J."/>
            <person name="Yi H."/>
            <person name="Bahn Y.-S."/>
            <person name="Kim J.F."/>
            <person name="Lee D.-W."/>
        </authorList>
    </citation>
    <scope>NUCLEOTIDE SEQUENCE [LARGE SCALE GENOMIC DNA]</scope>
    <source>
        <strain evidence="1 2">DSM 20004</strain>
    </source>
</reference>
<organism evidence="1 2">
    <name type="scientific">Loigolactobacillus coryniformis subsp. torquens DSM 20004 = KCTC 3535</name>
    <dbReference type="NCBI Taxonomy" id="1423822"/>
    <lineage>
        <taxon>Bacteria</taxon>
        <taxon>Bacillati</taxon>
        <taxon>Bacillota</taxon>
        <taxon>Bacilli</taxon>
        <taxon>Lactobacillales</taxon>
        <taxon>Lactobacillaceae</taxon>
        <taxon>Loigolactobacillus</taxon>
    </lineage>
</organism>
<dbReference type="KEGG" id="lcy:LC20004_05515"/>
<evidence type="ECO:0000313" key="1">
    <source>
        <dbReference type="EMBL" id="ATO43398.1"/>
    </source>
</evidence>
<name>A0A2D1KMS6_9LACO</name>
<evidence type="ECO:0000313" key="2">
    <source>
        <dbReference type="Proteomes" id="UP000223559"/>
    </source>
</evidence>
<dbReference type="EMBL" id="CP017697">
    <property type="protein sequence ID" value="ATO43398.1"/>
    <property type="molecule type" value="Genomic_DNA"/>
</dbReference>
<gene>
    <name evidence="1" type="ORF">LC20004_05515</name>
</gene>
<keyword evidence="2" id="KW-1185">Reference proteome</keyword>
<accession>A0A2D1KMS6</accession>
<proteinExistence type="predicted"/>
<protein>
    <submittedName>
        <fullName evidence="1">Uncharacterized protein</fullName>
    </submittedName>
</protein>